<sequence length="651" mass="72018">MKRKVGLFLLAVLVTVSLGATIVASLAMYRLVSRLQDEELRRIEKSLSQRFDVFETMLRSENERNNAAMAKVLPEIAVDIERGGRSPADLSLEELNALAAKYGVEHLYFIGRDHKVFNTNLDTDRGLVFPKGPFTAFLDSVFGKGRVMSDGIDLSSVTGTLRTYAYYGPPGRDYIIEGSTDVRTTLKQSDFGWMSDFFFKDYFPDAVQSNAYVTDVDIFLINASGTWSLIRPGEKLDPGLAAEIVREGRRELPDAAGHLVTIYSRYNRADAVKDASPMTIVRKVTYDLALAREAVMHVFVSAMVMLALMLPLVYWLASRLLQRQILDPLLHLRGEAGAIAGGDLEHAIANTDRRDEIGHLARSFAAMRDAVRTTINDLRETNVAIERFVPQAFLTKIGKPNIVSVALGDNKREHMTIMFSDIRNFTALSETMTPDENFAFINAYLEYMGPVIRENGGFIDKYIGDAIMALFEKADDGVRAGVAMIDALERFNAARVPQGLPPVRIGIGLNTGSLMMGTIGELHRMDGTVISDAVNLASRVESLTKVYRVGMLLSQYTYEHLARPDAHAIRPIDVVVVRGKTRPVVLFEVFERDPTPVRAEKLRTRGPLLEGVAALLNNDPGAARRHFETSLELAPGDPAAENLLKSCPSTG</sequence>
<evidence type="ECO:0000313" key="4">
    <source>
        <dbReference type="EMBL" id="MCC8432923.1"/>
    </source>
</evidence>
<evidence type="ECO:0000313" key="5">
    <source>
        <dbReference type="Proteomes" id="UP001198862"/>
    </source>
</evidence>
<dbReference type="InterPro" id="IPR050697">
    <property type="entry name" value="Adenylyl/Guanylyl_Cyclase_3/4"/>
</dbReference>
<keyword evidence="1" id="KW-0812">Transmembrane</keyword>
<dbReference type="SMART" id="SM00304">
    <property type="entry name" value="HAMP"/>
    <property type="match status" value="1"/>
</dbReference>
<feature type="domain" description="HAMP" evidence="3">
    <location>
        <begin position="323"/>
        <end position="376"/>
    </location>
</feature>
<dbReference type="Pfam" id="PF00211">
    <property type="entry name" value="Guanylate_cyc"/>
    <property type="match status" value="1"/>
</dbReference>
<dbReference type="PROSITE" id="PS50885">
    <property type="entry name" value="HAMP"/>
    <property type="match status" value="1"/>
</dbReference>
<evidence type="ECO:0000259" key="2">
    <source>
        <dbReference type="PROSITE" id="PS50125"/>
    </source>
</evidence>
<proteinExistence type="predicted"/>
<name>A0ABS8L3J8_9HYPH</name>
<evidence type="ECO:0000256" key="1">
    <source>
        <dbReference type="SAM" id="Phobius"/>
    </source>
</evidence>
<dbReference type="SUPFAM" id="SSF55073">
    <property type="entry name" value="Nucleotide cyclase"/>
    <property type="match status" value="1"/>
</dbReference>
<dbReference type="Proteomes" id="UP001198862">
    <property type="component" value="Unassembled WGS sequence"/>
</dbReference>
<dbReference type="CDD" id="cd07302">
    <property type="entry name" value="CHD"/>
    <property type="match status" value="1"/>
</dbReference>
<comment type="caution">
    <text evidence="4">The sequence shown here is derived from an EMBL/GenBank/DDBJ whole genome shotgun (WGS) entry which is preliminary data.</text>
</comment>
<dbReference type="InterPro" id="IPR003660">
    <property type="entry name" value="HAMP_dom"/>
</dbReference>
<gene>
    <name evidence="4" type="ORF">LJ725_28475</name>
</gene>
<keyword evidence="1" id="KW-1133">Transmembrane helix</keyword>
<organism evidence="4 5">
    <name type="scientific">Reyranella aquatilis</name>
    <dbReference type="NCBI Taxonomy" id="2035356"/>
    <lineage>
        <taxon>Bacteria</taxon>
        <taxon>Pseudomonadati</taxon>
        <taxon>Pseudomonadota</taxon>
        <taxon>Alphaproteobacteria</taxon>
        <taxon>Hyphomicrobiales</taxon>
        <taxon>Reyranellaceae</taxon>
        <taxon>Reyranella</taxon>
    </lineage>
</organism>
<dbReference type="SUPFAM" id="SSF158472">
    <property type="entry name" value="HAMP domain-like"/>
    <property type="match status" value="1"/>
</dbReference>
<dbReference type="PANTHER" id="PTHR43081:SF1">
    <property type="entry name" value="ADENYLATE CYCLASE, TERMINAL-DIFFERENTIATION SPECIFIC"/>
    <property type="match status" value="1"/>
</dbReference>
<feature type="transmembrane region" description="Helical" evidence="1">
    <location>
        <begin position="294"/>
        <end position="317"/>
    </location>
</feature>
<dbReference type="Gene3D" id="6.10.340.10">
    <property type="match status" value="1"/>
</dbReference>
<dbReference type="Pfam" id="PF00672">
    <property type="entry name" value="HAMP"/>
    <property type="match status" value="1"/>
</dbReference>
<keyword evidence="5" id="KW-1185">Reference proteome</keyword>
<accession>A0ABS8L3J8</accession>
<protein>
    <submittedName>
        <fullName evidence="4">HAMP domain-containing protein</fullName>
    </submittedName>
</protein>
<dbReference type="SMART" id="SM00044">
    <property type="entry name" value="CYCc"/>
    <property type="match status" value="1"/>
</dbReference>
<keyword evidence="1" id="KW-0472">Membrane</keyword>
<dbReference type="CDD" id="cd06225">
    <property type="entry name" value="HAMP"/>
    <property type="match status" value="1"/>
</dbReference>
<dbReference type="PROSITE" id="PS50125">
    <property type="entry name" value="GUANYLATE_CYCLASE_2"/>
    <property type="match status" value="1"/>
</dbReference>
<dbReference type="InterPro" id="IPR029787">
    <property type="entry name" value="Nucleotide_cyclase"/>
</dbReference>
<dbReference type="Gene3D" id="3.30.70.1230">
    <property type="entry name" value="Nucleotide cyclase"/>
    <property type="match status" value="1"/>
</dbReference>
<evidence type="ECO:0000259" key="3">
    <source>
        <dbReference type="PROSITE" id="PS50885"/>
    </source>
</evidence>
<dbReference type="PANTHER" id="PTHR43081">
    <property type="entry name" value="ADENYLATE CYCLASE, TERMINAL-DIFFERENTIATION SPECIFIC-RELATED"/>
    <property type="match status" value="1"/>
</dbReference>
<dbReference type="RefSeq" id="WP_230554293.1">
    <property type="nucleotide sequence ID" value="NZ_JAJISD010000020.1"/>
</dbReference>
<reference evidence="4 5" key="1">
    <citation type="submission" date="2021-11" db="EMBL/GenBank/DDBJ databases">
        <authorList>
            <person name="Lee D.-H."/>
            <person name="Kim S.-B."/>
        </authorList>
    </citation>
    <scope>NUCLEOTIDE SEQUENCE [LARGE SCALE GENOMIC DNA]</scope>
    <source>
        <strain evidence="4 5">KCTC 52223</strain>
    </source>
</reference>
<dbReference type="InterPro" id="IPR001054">
    <property type="entry name" value="A/G_cyclase"/>
</dbReference>
<feature type="domain" description="Guanylate cyclase" evidence="2">
    <location>
        <begin position="416"/>
        <end position="541"/>
    </location>
</feature>
<dbReference type="EMBL" id="JAJISD010000020">
    <property type="protein sequence ID" value="MCC8432923.1"/>
    <property type="molecule type" value="Genomic_DNA"/>
</dbReference>